<dbReference type="PROSITE" id="PS51782">
    <property type="entry name" value="LYSM"/>
    <property type="match status" value="1"/>
</dbReference>
<accession>A0ABS3NU24</accession>
<dbReference type="InterPro" id="IPR018392">
    <property type="entry name" value="LysM"/>
</dbReference>
<dbReference type="Pfam" id="PF01476">
    <property type="entry name" value="LysM"/>
    <property type="match status" value="1"/>
</dbReference>
<evidence type="ECO:0000259" key="3">
    <source>
        <dbReference type="PROSITE" id="PS51782"/>
    </source>
</evidence>
<dbReference type="RefSeq" id="WP_090691235.1">
    <property type="nucleotide sequence ID" value="NZ_JAGDQJ010000006.1"/>
</dbReference>
<comment type="caution">
    <text evidence="4">The sequence shown here is derived from an EMBL/GenBank/DDBJ whole genome shotgun (WGS) entry which is preliminary data.</text>
</comment>
<feature type="region of interest" description="Disordered" evidence="1">
    <location>
        <begin position="1"/>
        <end position="36"/>
    </location>
</feature>
<gene>
    <name evidence="4" type="ORF">J4P90_04030</name>
</gene>
<reference evidence="4 5" key="1">
    <citation type="submission" date="2021-03" db="EMBL/GenBank/DDBJ databases">
        <title>Identification of novel Bacillus strains.</title>
        <authorList>
            <person name="Xiao Z."/>
            <person name="Li Y."/>
            <person name="Shen J."/>
        </authorList>
    </citation>
    <scope>NUCLEOTIDE SEQUENCE [LARGE SCALE GENOMIC DNA]</scope>
    <source>
        <strain evidence="4 5">SY8</strain>
    </source>
</reference>
<dbReference type="Gene3D" id="3.10.350.10">
    <property type="entry name" value="LysM domain"/>
    <property type="match status" value="1"/>
</dbReference>
<evidence type="ECO:0000313" key="4">
    <source>
        <dbReference type="EMBL" id="MBO1624424.1"/>
    </source>
</evidence>
<keyword evidence="2" id="KW-0472">Membrane</keyword>
<keyword evidence="5" id="KW-1185">Reference proteome</keyword>
<feature type="transmembrane region" description="Helical" evidence="2">
    <location>
        <begin position="47"/>
        <end position="66"/>
    </location>
</feature>
<sequence length="164" mass="19245">MRKQIPDFEEELEETLEDEQTEEGLPPRSEIHQNKEKKKSKFKINHFFVRVLTFLFILLPLSILWYTDKYIEVKSAKENNAPGKNAFDVIFFDSNKHGEGEKKHSEKFETHIVKKGETFESIGKQYFPNKDGATIIKNYNNLQDNQLEVGKELKIPIKEKNGKE</sequence>
<keyword evidence="2" id="KW-0812">Transmembrane</keyword>
<name>A0ABS3NU24_9BACI</name>
<evidence type="ECO:0000256" key="1">
    <source>
        <dbReference type="SAM" id="MobiDB-lite"/>
    </source>
</evidence>
<organism evidence="4 5">
    <name type="scientific">Bacillus arachidis</name>
    <dbReference type="NCBI Taxonomy" id="2819290"/>
    <lineage>
        <taxon>Bacteria</taxon>
        <taxon>Bacillati</taxon>
        <taxon>Bacillota</taxon>
        <taxon>Bacilli</taxon>
        <taxon>Bacillales</taxon>
        <taxon>Bacillaceae</taxon>
        <taxon>Bacillus</taxon>
    </lineage>
</organism>
<evidence type="ECO:0000313" key="5">
    <source>
        <dbReference type="Proteomes" id="UP000677611"/>
    </source>
</evidence>
<keyword evidence="2" id="KW-1133">Transmembrane helix</keyword>
<dbReference type="CDD" id="cd00118">
    <property type="entry name" value="LysM"/>
    <property type="match status" value="1"/>
</dbReference>
<dbReference type="SUPFAM" id="SSF54106">
    <property type="entry name" value="LysM domain"/>
    <property type="match status" value="1"/>
</dbReference>
<dbReference type="EMBL" id="JAGDQJ010000006">
    <property type="protein sequence ID" value="MBO1624424.1"/>
    <property type="molecule type" value="Genomic_DNA"/>
</dbReference>
<feature type="domain" description="LysM" evidence="3">
    <location>
        <begin position="109"/>
        <end position="155"/>
    </location>
</feature>
<feature type="compositionally biased region" description="Acidic residues" evidence="1">
    <location>
        <begin position="7"/>
        <end position="22"/>
    </location>
</feature>
<protein>
    <submittedName>
        <fullName evidence="4">LysM peptidoglycan-binding domain-containing protein</fullName>
    </submittedName>
</protein>
<dbReference type="SMART" id="SM00257">
    <property type="entry name" value="LysM"/>
    <property type="match status" value="1"/>
</dbReference>
<dbReference type="InterPro" id="IPR036779">
    <property type="entry name" value="LysM_dom_sf"/>
</dbReference>
<proteinExistence type="predicted"/>
<evidence type="ECO:0000256" key="2">
    <source>
        <dbReference type="SAM" id="Phobius"/>
    </source>
</evidence>
<dbReference type="Proteomes" id="UP000677611">
    <property type="component" value="Unassembled WGS sequence"/>
</dbReference>